<geneLocation type="plastid" evidence="2"/>
<evidence type="ECO:0008006" key="3">
    <source>
        <dbReference type="Google" id="ProtNLM"/>
    </source>
</evidence>
<accession>A0A2H4ZNY9</accession>
<keyword evidence="1" id="KW-0732">Signal</keyword>
<protein>
    <recommendedName>
        <fullName evidence="3">F420-0:Gamma-glutamyl ligase</fullName>
    </recommendedName>
</protein>
<feature type="chain" id="PRO_5014138491" description="F420-0:Gamma-glutamyl ligase" evidence="1">
    <location>
        <begin position="27"/>
        <end position="392"/>
    </location>
</feature>
<evidence type="ECO:0000256" key="1">
    <source>
        <dbReference type="SAM" id="SignalP"/>
    </source>
</evidence>
<sequence length="392" mass="44305">MLLSKEMLSISSLVLISLELLHRVRPTSPLKLSFHSWKVNYTDKHLRLKGLLEVSNPHKYMEVMVPNLKLSPTLLGEDDLNSTRIYTKIINNGSTETPRKDSYWVNYIIKGHQRAQTEIEVTIKTESKHNLINFINSLWLEVCWINYGPFGYIYRREGVLIPLNRPILRPFNKLSWHTNQHFQILPIRTHLLGPLDDPFSIIKYYAGHLLESGDIITIGETPLAIIQGRFHHPTMVKVSRLARILCRFFHPTSSLATAVGLQTLIDIVGPSRVVVSWFMGTILKVVGVKGIFYRLAGSQARLIDDITGTTPPYDQVIVLGPCYAQRICEELSQKLKVSVAIVDVNDLGRVAILAKSLSCNGKILKEALKSNPAGNANEQTPLVLIRPRHTKQ</sequence>
<keyword evidence="2" id="KW-0934">Plastid</keyword>
<organism evidence="2">
    <name type="scientific">Paulinella longichromatophora</name>
    <dbReference type="NCBI Taxonomy" id="1708747"/>
    <lineage>
        <taxon>Eukaryota</taxon>
        <taxon>Sar</taxon>
        <taxon>Rhizaria</taxon>
        <taxon>Cercozoa</taxon>
        <taxon>Imbricatea</taxon>
        <taxon>Silicofilosea</taxon>
        <taxon>Euglyphida</taxon>
        <taxon>Paulinellidae</taxon>
        <taxon>Paulinella</taxon>
    </lineage>
</organism>
<dbReference type="EMBL" id="MG264610">
    <property type="protein sequence ID" value="AUG32262.1"/>
    <property type="molecule type" value="Genomic_DNA"/>
</dbReference>
<proteinExistence type="predicted"/>
<gene>
    <name evidence="2" type="ORF">PLO_263</name>
</gene>
<dbReference type="AlphaFoldDB" id="A0A2H4ZNY9"/>
<evidence type="ECO:0000313" key="2">
    <source>
        <dbReference type="EMBL" id="AUG32262.1"/>
    </source>
</evidence>
<reference evidence="2" key="1">
    <citation type="submission" date="2017-10" db="EMBL/GenBank/DDBJ databases">
        <title>Paulinella longichromatophora chromatophore genome.</title>
        <authorList>
            <person name="Lhee D."/>
            <person name="Yoon H.S."/>
        </authorList>
    </citation>
    <scope>NUCLEOTIDE SEQUENCE</scope>
</reference>
<dbReference type="SUPFAM" id="SSF144010">
    <property type="entry name" value="CofE-like"/>
    <property type="match status" value="1"/>
</dbReference>
<name>A0A2H4ZNY9_9EUKA</name>
<feature type="signal peptide" evidence="1">
    <location>
        <begin position="1"/>
        <end position="26"/>
    </location>
</feature>